<evidence type="ECO:0000313" key="3">
    <source>
        <dbReference type="EMBL" id="PXV89546.1"/>
    </source>
</evidence>
<reference evidence="4 5" key="1">
    <citation type="journal article" date="2017" name="Genome Announc.">
        <title>Draft Genome Sequence of a Sporulating and Motile Strain of Lachnotalea glycerini Isolated from Water in Quebec City, Canada.</title>
        <authorList>
            <person name="Maheux A.F."/>
            <person name="Boudreau D.K."/>
            <person name="Berube E."/>
            <person name="Boissinot M."/>
            <person name="Raymond F."/>
            <person name="Brodeur S."/>
            <person name="Corbeil J."/>
            <person name="Isabel S."/>
            <person name="Omar R.F."/>
            <person name="Bergeron M.G."/>
        </authorList>
    </citation>
    <scope>NUCLEOTIDE SEQUENCE [LARGE SCALE GENOMIC DNA]</scope>
    <source>
        <strain evidence="4 5">CCRI-19302</strain>
    </source>
</reference>
<dbReference type="OrthoDB" id="9776650at2"/>
<keyword evidence="5" id="KW-1185">Reference proteome</keyword>
<reference evidence="3 6" key="2">
    <citation type="submission" date="2018-05" db="EMBL/GenBank/DDBJ databases">
        <title>Genomic Encyclopedia of Type Strains, Phase IV (KMG-IV): sequencing the most valuable type-strain genomes for metagenomic binning, comparative biology and taxonomic classification.</title>
        <authorList>
            <person name="Goeker M."/>
        </authorList>
    </citation>
    <scope>NUCLEOTIDE SEQUENCE [LARGE SCALE GENOMIC DNA]</scope>
    <source>
        <strain evidence="3 6">DSM 28816</strain>
    </source>
</reference>
<dbReference type="RefSeq" id="WP_094376703.1">
    <property type="nucleotide sequence ID" value="NZ_NOKA02000004.1"/>
</dbReference>
<dbReference type="EMBL" id="QICS01000006">
    <property type="protein sequence ID" value="PXV89546.1"/>
    <property type="molecule type" value="Genomic_DNA"/>
</dbReference>
<name>A0A255IM74_9FIRM</name>
<accession>A0A255IM74</accession>
<proteinExistence type="predicted"/>
<gene>
    <name evidence="3" type="ORF">C8E03_106198</name>
    <name evidence="4" type="ORF">CG710_004645</name>
</gene>
<feature type="domain" description="NERD" evidence="2">
    <location>
        <begin position="6"/>
        <end position="128"/>
    </location>
</feature>
<dbReference type="Pfam" id="PF08378">
    <property type="entry name" value="NERD"/>
    <property type="match status" value="1"/>
</dbReference>
<organism evidence="3 6">
    <name type="scientific">Lachnotalea glycerini</name>
    <dbReference type="NCBI Taxonomy" id="1763509"/>
    <lineage>
        <taxon>Bacteria</taxon>
        <taxon>Bacillati</taxon>
        <taxon>Bacillota</taxon>
        <taxon>Clostridia</taxon>
        <taxon>Lachnospirales</taxon>
        <taxon>Lachnospiraceae</taxon>
        <taxon>Lachnotalea</taxon>
    </lineage>
</organism>
<reference evidence="4" key="3">
    <citation type="submission" date="2018-07" db="EMBL/GenBank/DDBJ databases">
        <authorList>
            <person name="Quirk P.G."/>
            <person name="Krulwich T.A."/>
        </authorList>
    </citation>
    <scope>NUCLEOTIDE SEQUENCE</scope>
    <source>
        <strain evidence="4">CCRI-19302</strain>
    </source>
</reference>
<evidence type="ECO:0000256" key="1">
    <source>
        <dbReference type="SAM" id="Coils"/>
    </source>
</evidence>
<evidence type="ECO:0000313" key="6">
    <source>
        <dbReference type="Proteomes" id="UP000247523"/>
    </source>
</evidence>
<comment type="caution">
    <text evidence="3">The sequence shown here is derived from an EMBL/GenBank/DDBJ whole genome shotgun (WGS) entry which is preliminary data.</text>
</comment>
<keyword evidence="1" id="KW-0175">Coiled coil</keyword>
<dbReference type="Proteomes" id="UP000216411">
    <property type="component" value="Unassembled WGS sequence"/>
</dbReference>
<evidence type="ECO:0000313" key="4">
    <source>
        <dbReference type="EMBL" id="RDY32275.1"/>
    </source>
</evidence>
<dbReference type="AlphaFoldDB" id="A0A255IM74"/>
<dbReference type="Proteomes" id="UP000247523">
    <property type="component" value="Unassembled WGS sequence"/>
</dbReference>
<evidence type="ECO:0000259" key="2">
    <source>
        <dbReference type="PROSITE" id="PS50965"/>
    </source>
</evidence>
<dbReference type="PROSITE" id="PS50965">
    <property type="entry name" value="NERD"/>
    <property type="match status" value="1"/>
</dbReference>
<feature type="coiled-coil region" evidence="1">
    <location>
        <begin position="317"/>
        <end position="344"/>
    </location>
</feature>
<dbReference type="EMBL" id="NOKA02000004">
    <property type="protein sequence ID" value="RDY32275.1"/>
    <property type="molecule type" value="Genomic_DNA"/>
</dbReference>
<evidence type="ECO:0000313" key="5">
    <source>
        <dbReference type="Proteomes" id="UP000216411"/>
    </source>
</evidence>
<dbReference type="InterPro" id="IPR011528">
    <property type="entry name" value="NERD"/>
</dbReference>
<protein>
    <submittedName>
        <fullName evidence="4">NERD domain-containing protein</fullName>
    </submittedName>
    <submittedName>
        <fullName evidence="3">Nuclease-like protein</fullName>
    </submittedName>
</protein>
<sequence length="356" mass="42002">MNNIEKGIVGEQEVINIIKKAIKLNQIQARIYNNVILEFPSMYGDNGYLTTELDHIIVTDYFVYIIETKNEHYMKCSYKDEQWKLMSNEEVSNPLIQNRLHKNIFCSELGVDRKKVMTIECLLKCDDMQLTTQYPNDYVCTRKNLLNVLCLLLRTKYNEKVDSNLNIKIKKYEDNSKNKADKHKEMLKTTEKIEKWTKTHEGHYNFTRTDISICPKCGARLVFRPYKGKDYSRGNVRKTQQYLIGCLNFAKESCDFHKCYSKKRGTGFDEIIVTSLEHRLGWIGLEEKVETILDQYERQKIIIAKLRENTESQNTIIEKQKLEISNLNKKNNEACEIIKKIQNQFTHFLGPFYLKK</sequence>